<keyword evidence="4" id="KW-1185">Reference proteome</keyword>
<evidence type="ECO:0000256" key="1">
    <source>
        <dbReference type="SAM" id="Phobius"/>
    </source>
</evidence>
<dbReference type="Proteomes" id="UP001239795">
    <property type="component" value="Unassembled WGS sequence"/>
</dbReference>
<evidence type="ECO:0000313" key="3">
    <source>
        <dbReference type="EMBL" id="KAK1450830.1"/>
    </source>
</evidence>
<dbReference type="InterPro" id="IPR046529">
    <property type="entry name" value="DUF6594"/>
</dbReference>
<keyword evidence="1" id="KW-0472">Membrane</keyword>
<feature type="domain" description="DUF6594" evidence="2">
    <location>
        <begin position="2"/>
        <end position="62"/>
    </location>
</feature>
<dbReference type="AlphaFoldDB" id="A0AAI9XIK5"/>
<organism evidence="3 4">
    <name type="scientific">Colletotrichum melonis</name>
    <dbReference type="NCBI Taxonomy" id="1209925"/>
    <lineage>
        <taxon>Eukaryota</taxon>
        <taxon>Fungi</taxon>
        <taxon>Dikarya</taxon>
        <taxon>Ascomycota</taxon>
        <taxon>Pezizomycotina</taxon>
        <taxon>Sordariomycetes</taxon>
        <taxon>Hypocreomycetidae</taxon>
        <taxon>Glomerellales</taxon>
        <taxon>Glomerellaceae</taxon>
        <taxon>Colletotrichum</taxon>
        <taxon>Colletotrichum acutatum species complex</taxon>
    </lineage>
</organism>
<gene>
    <name evidence="3" type="ORF">CMEL01_16781</name>
</gene>
<keyword evidence="1" id="KW-1133">Transmembrane helix</keyword>
<reference evidence="3 4" key="1">
    <citation type="submission" date="2016-10" db="EMBL/GenBank/DDBJ databases">
        <title>The genome sequence of Colletotrichum fioriniae PJ7.</title>
        <authorList>
            <person name="Baroncelli R."/>
        </authorList>
    </citation>
    <scope>NUCLEOTIDE SEQUENCE [LARGE SCALE GENOMIC DNA]</scope>
    <source>
        <strain evidence="3">Col 31</strain>
    </source>
</reference>
<comment type="caution">
    <text evidence="3">The sequence shown here is derived from an EMBL/GenBank/DDBJ whole genome shotgun (WGS) entry which is preliminary data.</text>
</comment>
<feature type="transmembrane region" description="Helical" evidence="1">
    <location>
        <begin position="26"/>
        <end position="44"/>
    </location>
</feature>
<keyword evidence="1" id="KW-0812">Transmembrane</keyword>
<evidence type="ECO:0000259" key="2">
    <source>
        <dbReference type="Pfam" id="PF20237"/>
    </source>
</evidence>
<dbReference type="Pfam" id="PF20237">
    <property type="entry name" value="DUF6594"/>
    <property type="match status" value="1"/>
</dbReference>
<accession>A0AAI9XIK5</accession>
<proteinExistence type="predicted"/>
<sequence length="70" mass="7412">MTALIGIFVVVPLATLSYQPSKEVQLAVISVCIVTFASLVSTLLKVTSLEMMMVSTAYGAILTVFISNVS</sequence>
<name>A0AAI9XIK5_9PEZI</name>
<evidence type="ECO:0000313" key="4">
    <source>
        <dbReference type="Proteomes" id="UP001239795"/>
    </source>
</evidence>
<dbReference type="EMBL" id="MLGG01000055">
    <property type="protein sequence ID" value="KAK1450830.1"/>
    <property type="molecule type" value="Genomic_DNA"/>
</dbReference>
<protein>
    <recommendedName>
        <fullName evidence="2">DUF6594 domain-containing protein</fullName>
    </recommendedName>
</protein>